<evidence type="ECO:0000259" key="9">
    <source>
        <dbReference type="SMART" id="SM00906"/>
    </source>
</evidence>
<dbReference type="GeneID" id="75827967"/>
<comment type="caution">
    <text evidence="10">The sequence shown here is derived from an EMBL/GenBank/DDBJ whole genome shotgun (WGS) entry which is preliminary data.</text>
</comment>
<protein>
    <recommendedName>
        <fullName evidence="9">Xylanolytic transcriptional activator regulatory domain-containing protein</fullName>
    </recommendedName>
</protein>
<dbReference type="OrthoDB" id="25921at2759"/>
<keyword evidence="3" id="KW-0862">Zinc</keyword>
<dbReference type="InterPro" id="IPR052202">
    <property type="entry name" value="Yeast_MetPath_Reg"/>
</dbReference>
<evidence type="ECO:0000313" key="11">
    <source>
        <dbReference type="Proteomes" id="UP001055219"/>
    </source>
</evidence>
<evidence type="ECO:0000256" key="3">
    <source>
        <dbReference type="ARBA" id="ARBA00022833"/>
    </source>
</evidence>
<accession>A0A9P9Y1A6</accession>
<reference evidence="10" key="1">
    <citation type="journal article" date="2021" name="J Fungi (Basel)">
        <title>Genomic and Metabolomic Analyses of the Marine Fungus Emericellopsis cladophorae: Insights into Saltwater Adaptability Mechanisms and Its Biosynthetic Potential.</title>
        <authorList>
            <person name="Goncalves M.F.M."/>
            <person name="Hilario S."/>
            <person name="Van de Peer Y."/>
            <person name="Esteves A.C."/>
            <person name="Alves A."/>
        </authorList>
    </citation>
    <scope>NUCLEOTIDE SEQUENCE</scope>
    <source>
        <strain evidence="10">MUM 19.33</strain>
    </source>
</reference>
<dbReference type="GO" id="GO:0000981">
    <property type="term" value="F:DNA-binding transcription factor activity, RNA polymerase II-specific"/>
    <property type="evidence" value="ECO:0007669"/>
    <property type="project" value="TreeGrafter"/>
</dbReference>
<gene>
    <name evidence="10" type="ORF">J7T54_001448</name>
</gene>
<keyword evidence="6" id="KW-0804">Transcription</keyword>
<dbReference type="Proteomes" id="UP001055219">
    <property type="component" value="Unassembled WGS sequence"/>
</dbReference>
<dbReference type="PANTHER" id="PTHR47782:SF12">
    <property type="entry name" value="ZN(II)2CYS6 TRANSCRIPTION FACTOR (EUROFUNG)"/>
    <property type="match status" value="1"/>
</dbReference>
<dbReference type="GO" id="GO:0043565">
    <property type="term" value="F:sequence-specific DNA binding"/>
    <property type="evidence" value="ECO:0007669"/>
    <property type="project" value="TreeGrafter"/>
</dbReference>
<evidence type="ECO:0000256" key="6">
    <source>
        <dbReference type="ARBA" id="ARBA00023163"/>
    </source>
</evidence>
<dbReference type="GO" id="GO:0005634">
    <property type="term" value="C:nucleus"/>
    <property type="evidence" value="ECO:0007669"/>
    <property type="project" value="UniProtKB-SubCell"/>
</dbReference>
<evidence type="ECO:0000256" key="5">
    <source>
        <dbReference type="ARBA" id="ARBA00023125"/>
    </source>
</evidence>
<dbReference type="Pfam" id="PF04082">
    <property type="entry name" value="Fungal_trans"/>
    <property type="match status" value="1"/>
</dbReference>
<feature type="region of interest" description="Disordered" evidence="8">
    <location>
        <begin position="431"/>
        <end position="453"/>
    </location>
</feature>
<dbReference type="InterPro" id="IPR007219">
    <property type="entry name" value="XnlR_reg_dom"/>
</dbReference>
<keyword evidence="7" id="KW-0539">Nucleus</keyword>
<evidence type="ECO:0000256" key="1">
    <source>
        <dbReference type="ARBA" id="ARBA00004123"/>
    </source>
</evidence>
<dbReference type="AlphaFoldDB" id="A0A9P9Y1A6"/>
<keyword evidence="4" id="KW-0805">Transcription regulation</keyword>
<evidence type="ECO:0000256" key="7">
    <source>
        <dbReference type="ARBA" id="ARBA00023242"/>
    </source>
</evidence>
<dbReference type="GO" id="GO:0008270">
    <property type="term" value="F:zinc ion binding"/>
    <property type="evidence" value="ECO:0007669"/>
    <property type="project" value="InterPro"/>
</dbReference>
<reference evidence="10" key="2">
    <citation type="submission" date="2022-07" db="EMBL/GenBank/DDBJ databases">
        <authorList>
            <person name="Goncalves M.F.M."/>
            <person name="Hilario S."/>
            <person name="Van De Peer Y."/>
            <person name="Esteves A.C."/>
            <person name="Alves A."/>
        </authorList>
    </citation>
    <scope>NUCLEOTIDE SEQUENCE</scope>
    <source>
        <strain evidence="10">MUM 19.33</strain>
    </source>
</reference>
<evidence type="ECO:0000256" key="4">
    <source>
        <dbReference type="ARBA" id="ARBA00023015"/>
    </source>
</evidence>
<feature type="compositionally biased region" description="Polar residues" evidence="8">
    <location>
        <begin position="435"/>
        <end position="450"/>
    </location>
</feature>
<dbReference type="CDD" id="cd12148">
    <property type="entry name" value="fungal_TF_MHR"/>
    <property type="match status" value="1"/>
</dbReference>
<name>A0A9P9Y1A6_9HYPO</name>
<sequence length="501" mass="56532">MGMNFSIRIGHAIELDVNVSFPGTEAEEVGVLSIGGPSRFTQDQYVGSAAGSTFARIFFKQLNLRASERSGVDLDPLPDTIGASLPSWATARFLLSRYIARVHTWWPFLQLPGLRQLFQSMYGNHRATSSDDRFIVFMVLALASSASQDDPEYGALLDMNEPRAYFDTALRFFVSFYDHPRDIFGIQAVLLLSIWMLSSSSSSHCNDLWHLSRYVMSAAIESGLHRHNAAWGFSSDELETRNRTWWCIYVLERQVAVLTGRVLSIRDHAIHALQPKQSSLDVLSEGEASVAAVFHKHSFRPFELMIRLRQLAGRVLESVYIGRGPDGKAYATSFQQIYATSEESRRELSQWKCDLDNSDLKPSREYSELKVEYSLLVLLVNRPSPTFMVPSTAMMTACSKAVSSTINKPSLRRYQELLQKVRFTVYDSHQRRRSSMTQPLAQHDTGSTPSLGGLDMNMDTFSQGDQGFEAYINNVSTFFDEGTLDLDPALSIWYDAIREEI</sequence>
<evidence type="ECO:0000256" key="8">
    <source>
        <dbReference type="SAM" id="MobiDB-lite"/>
    </source>
</evidence>
<dbReference type="PANTHER" id="PTHR47782">
    <property type="entry name" value="ZN(II)2CYS6 TRANSCRIPTION FACTOR (EUROFUNG)-RELATED"/>
    <property type="match status" value="1"/>
</dbReference>
<evidence type="ECO:0000313" key="10">
    <source>
        <dbReference type="EMBL" id="KAI6781486.1"/>
    </source>
</evidence>
<keyword evidence="11" id="KW-1185">Reference proteome</keyword>
<proteinExistence type="predicted"/>
<dbReference type="GO" id="GO:0006351">
    <property type="term" value="P:DNA-templated transcription"/>
    <property type="evidence" value="ECO:0007669"/>
    <property type="project" value="InterPro"/>
</dbReference>
<dbReference type="GO" id="GO:0045944">
    <property type="term" value="P:positive regulation of transcription by RNA polymerase II"/>
    <property type="evidence" value="ECO:0007669"/>
    <property type="project" value="TreeGrafter"/>
</dbReference>
<comment type="subcellular location">
    <subcellularLocation>
        <location evidence="1">Nucleus</location>
    </subcellularLocation>
</comment>
<evidence type="ECO:0000256" key="2">
    <source>
        <dbReference type="ARBA" id="ARBA00022723"/>
    </source>
</evidence>
<organism evidence="10 11">
    <name type="scientific">Emericellopsis cladophorae</name>
    <dbReference type="NCBI Taxonomy" id="2686198"/>
    <lineage>
        <taxon>Eukaryota</taxon>
        <taxon>Fungi</taxon>
        <taxon>Dikarya</taxon>
        <taxon>Ascomycota</taxon>
        <taxon>Pezizomycotina</taxon>
        <taxon>Sordariomycetes</taxon>
        <taxon>Hypocreomycetidae</taxon>
        <taxon>Hypocreales</taxon>
        <taxon>Bionectriaceae</taxon>
        <taxon>Emericellopsis</taxon>
    </lineage>
</organism>
<feature type="domain" description="Xylanolytic transcriptional activator regulatory" evidence="9">
    <location>
        <begin position="208"/>
        <end position="281"/>
    </location>
</feature>
<keyword evidence="2" id="KW-0479">Metal-binding</keyword>
<dbReference type="SMART" id="SM00906">
    <property type="entry name" value="Fungal_trans"/>
    <property type="match status" value="1"/>
</dbReference>
<keyword evidence="5" id="KW-0238">DNA-binding</keyword>
<dbReference type="RefSeq" id="XP_051362342.1">
    <property type="nucleotide sequence ID" value="XM_051506327.1"/>
</dbReference>
<dbReference type="EMBL" id="JAGIXG020000021">
    <property type="protein sequence ID" value="KAI6781486.1"/>
    <property type="molecule type" value="Genomic_DNA"/>
</dbReference>